<dbReference type="EMBL" id="BTSY01000003">
    <property type="protein sequence ID" value="GMT20341.1"/>
    <property type="molecule type" value="Genomic_DNA"/>
</dbReference>
<evidence type="ECO:0000313" key="2">
    <source>
        <dbReference type="Proteomes" id="UP001432322"/>
    </source>
</evidence>
<comment type="caution">
    <text evidence="1">The sequence shown here is derived from an EMBL/GenBank/DDBJ whole genome shotgun (WGS) entry which is preliminary data.</text>
</comment>
<dbReference type="AlphaFoldDB" id="A0AAV5VL37"/>
<gene>
    <name evidence="1" type="ORF">PFISCL1PPCAC_11638</name>
</gene>
<evidence type="ECO:0008006" key="3">
    <source>
        <dbReference type="Google" id="ProtNLM"/>
    </source>
</evidence>
<evidence type="ECO:0000313" key="1">
    <source>
        <dbReference type="EMBL" id="GMT20341.1"/>
    </source>
</evidence>
<proteinExistence type="predicted"/>
<organism evidence="1 2">
    <name type="scientific">Pristionchus fissidentatus</name>
    <dbReference type="NCBI Taxonomy" id="1538716"/>
    <lineage>
        <taxon>Eukaryota</taxon>
        <taxon>Metazoa</taxon>
        <taxon>Ecdysozoa</taxon>
        <taxon>Nematoda</taxon>
        <taxon>Chromadorea</taxon>
        <taxon>Rhabditida</taxon>
        <taxon>Rhabditina</taxon>
        <taxon>Diplogasteromorpha</taxon>
        <taxon>Diplogasteroidea</taxon>
        <taxon>Neodiplogasteridae</taxon>
        <taxon>Pristionchus</taxon>
    </lineage>
</organism>
<dbReference type="Proteomes" id="UP001432322">
    <property type="component" value="Unassembled WGS sequence"/>
</dbReference>
<accession>A0AAV5VL37</accession>
<name>A0AAV5VL37_9BILA</name>
<sequence>QNFLRFKNYAERAASNDLFGLEVRPKSRCWSFHHLSHFLISQRAIFSRKEIGYHYRVGGLHNILSPSCVTLIEMEVSQQV</sequence>
<feature type="non-terminal residue" evidence="1">
    <location>
        <position position="1"/>
    </location>
</feature>
<reference evidence="1" key="1">
    <citation type="submission" date="2023-10" db="EMBL/GenBank/DDBJ databases">
        <title>Genome assembly of Pristionchus species.</title>
        <authorList>
            <person name="Yoshida K."/>
            <person name="Sommer R.J."/>
        </authorList>
    </citation>
    <scope>NUCLEOTIDE SEQUENCE</scope>
    <source>
        <strain evidence="1">RS5133</strain>
    </source>
</reference>
<keyword evidence="2" id="KW-1185">Reference proteome</keyword>
<protein>
    <recommendedName>
        <fullName evidence="3">Ribosomal protein</fullName>
    </recommendedName>
</protein>